<reference evidence="5 6" key="1">
    <citation type="submission" date="2022-09" db="EMBL/GenBank/DDBJ databases">
        <title>Genome sequencing of Flavivirga sp. MEBiC05379.</title>
        <authorList>
            <person name="Oh H.-M."/>
            <person name="Kwon K.K."/>
            <person name="Park M.J."/>
            <person name="Yang S.-H."/>
        </authorList>
    </citation>
    <scope>NUCLEOTIDE SEQUENCE [LARGE SCALE GENOMIC DNA]</scope>
    <source>
        <strain evidence="5 6">MEBiC05379</strain>
    </source>
</reference>
<organism evidence="5 6">
    <name type="scientific">Flavivirga spongiicola</name>
    <dbReference type="NCBI Taxonomy" id="421621"/>
    <lineage>
        <taxon>Bacteria</taxon>
        <taxon>Pseudomonadati</taxon>
        <taxon>Bacteroidota</taxon>
        <taxon>Flavobacteriia</taxon>
        <taxon>Flavobacteriales</taxon>
        <taxon>Flavobacteriaceae</taxon>
        <taxon>Flavivirga</taxon>
    </lineage>
</organism>
<dbReference type="Proteomes" id="UP001337305">
    <property type="component" value="Unassembled WGS sequence"/>
</dbReference>
<keyword evidence="1" id="KW-0813">Transport</keyword>
<dbReference type="SUPFAM" id="SSF52540">
    <property type="entry name" value="P-loop containing nucleoside triphosphate hydrolases"/>
    <property type="match status" value="1"/>
</dbReference>
<proteinExistence type="predicted"/>
<keyword evidence="3 5" id="KW-0067">ATP-binding</keyword>
<evidence type="ECO:0000256" key="2">
    <source>
        <dbReference type="ARBA" id="ARBA00022741"/>
    </source>
</evidence>
<accession>A0ABU7XR93</accession>
<dbReference type="SMART" id="SM00382">
    <property type="entry name" value="AAA"/>
    <property type="match status" value="1"/>
</dbReference>
<name>A0ABU7XR93_9FLAO</name>
<dbReference type="PANTHER" id="PTHR42781">
    <property type="entry name" value="SPERMIDINE/PUTRESCINE IMPORT ATP-BINDING PROTEIN POTA"/>
    <property type="match status" value="1"/>
</dbReference>
<dbReference type="Gene3D" id="3.40.50.300">
    <property type="entry name" value="P-loop containing nucleotide triphosphate hydrolases"/>
    <property type="match status" value="1"/>
</dbReference>
<comment type="caution">
    <text evidence="5">The sequence shown here is derived from an EMBL/GenBank/DDBJ whole genome shotgun (WGS) entry which is preliminary data.</text>
</comment>
<dbReference type="Pfam" id="PF00005">
    <property type="entry name" value="ABC_tran"/>
    <property type="match status" value="1"/>
</dbReference>
<evidence type="ECO:0000313" key="6">
    <source>
        <dbReference type="Proteomes" id="UP001337305"/>
    </source>
</evidence>
<dbReference type="PROSITE" id="PS00211">
    <property type="entry name" value="ABC_TRANSPORTER_1"/>
    <property type="match status" value="1"/>
</dbReference>
<dbReference type="EMBL" id="JAODOP010000004">
    <property type="protein sequence ID" value="MEF3832362.1"/>
    <property type="molecule type" value="Genomic_DNA"/>
</dbReference>
<evidence type="ECO:0000256" key="1">
    <source>
        <dbReference type="ARBA" id="ARBA00022448"/>
    </source>
</evidence>
<dbReference type="PROSITE" id="PS50893">
    <property type="entry name" value="ABC_TRANSPORTER_2"/>
    <property type="match status" value="1"/>
</dbReference>
<keyword evidence="2" id="KW-0547">Nucleotide-binding</keyword>
<evidence type="ECO:0000256" key="3">
    <source>
        <dbReference type="ARBA" id="ARBA00022840"/>
    </source>
</evidence>
<dbReference type="InterPro" id="IPR003593">
    <property type="entry name" value="AAA+_ATPase"/>
</dbReference>
<feature type="domain" description="ABC transporter" evidence="4">
    <location>
        <begin position="1"/>
        <end position="217"/>
    </location>
</feature>
<dbReference type="InterPro" id="IPR003439">
    <property type="entry name" value="ABC_transporter-like_ATP-bd"/>
</dbReference>
<dbReference type="InterPro" id="IPR050093">
    <property type="entry name" value="ABC_SmlMolc_Importer"/>
</dbReference>
<protein>
    <submittedName>
        <fullName evidence="5">ATP-binding cassette domain-containing protein</fullName>
    </submittedName>
</protein>
<dbReference type="GO" id="GO:0005524">
    <property type="term" value="F:ATP binding"/>
    <property type="evidence" value="ECO:0007669"/>
    <property type="project" value="UniProtKB-KW"/>
</dbReference>
<dbReference type="InterPro" id="IPR017871">
    <property type="entry name" value="ABC_transporter-like_CS"/>
</dbReference>
<evidence type="ECO:0000259" key="4">
    <source>
        <dbReference type="PROSITE" id="PS50893"/>
    </source>
</evidence>
<evidence type="ECO:0000313" key="5">
    <source>
        <dbReference type="EMBL" id="MEF3832362.1"/>
    </source>
</evidence>
<dbReference type="PANTHER" id="PTHR42781:SF4">
    <property type="entry name" value="SPERMIDINE_PUTRESCINE IMPORT ATP-BINDING PROTEIN POTA"/>
    <property type="match status" value="1"/>
</dbReference>
<gene>
    <name evidence="5" type="ORF">N1F79_04420</name>
</gene>
<keyword evidence="6" id="KW-1185">Reference proteome</keyword>
<sequence>MIVCVNLNIEQGDFSLTDVNFEINKGDYVVLMGKTGCGKTTVMESICGLRQIKSGEIWLEEHNISADMPAKREIGYVPQDGVLFKHMTVAQNIGFALKIRKWDKHKIKERVNELAQVFGIDYLLDREAHDLSGGEKQRVALARALSFYPKVICLDEPLSALDEHTKDDMFNLLSSLKQNFDVTVLHVTHSKTEAVKLADKVLKFKNGEVKELQPTEL</sequence>
<dbReference type="RefSeq" id="WP_303304743.1">
    <property type="nucleotide sequence ID" value="NZ_JAODOP010000004.1"/>
</dbReference>
<dbReference type="InterPro" id="IPR027417">
    <property type="entry name" value="P-loop_NTPase"/>
</dbReference>